<dbReference type="InterPro" id="IPR015421">
    <property type="entry name" value="PyrdxlP-dep_Trfase_major"/>
</dbReference>
<comment type="cofactor">
    <cofactor evidence="1 5">
        <name>pyridoxal 5'-phosphate</name>
        <dbReference type="ChEBI" id="CHEBI:597326"/>
    </cofactor>
</comment>
<evidence type="ECO:0000256" key="3">
    <source>
        <dbReference type="ARBA" id="ARBA00022898"/>
    </source>
</evidence>
<protein>
    <submittedName>
        <fullName evidence="6">Pyridoxal-dependent decarboxylase</fullName>
    </submittedName>
</protein>
<dbReference type="PANTHER" id="PTHR11999:SF70">
    <property type="entry name" value="MIP05841P"/>
    <property type="match status" value="1"/>
</dbReference>
<keyword evidence="3 5" id="KW-0663">Pyridoxal phosphate</keyword>
<dbReference type="Gene3D" id="3.40.640.10">
    <property type="entry name" value="Type I PLP-dependent aspartate aminotransferase-like (Major domain)"/>
    <property type="match status" value="1"/>
</dbReference>
<dbReference type="RefSeq" id="WP_095616716.1">
    <property type="nucleotide sequence ID" value="NZ_NSKD01000002.1"/>
</dbReference>
<feature type="modified residue" description="N6-(pyridoxal phosphate)lysine" evidence="5">
    <location>
        <position position="298"/>
    </location>
</feature>
<dbReference type="InterPro" id="IPR010977">
    <property type="entry name" value="Aromatic_deC"/>
</dbReference>
<evidence type="ECO:0000313" key="6">
    <source>
        <dbReference type="EMBL" id="PAU80989.1"/>
    </source>
</evidence>
<keyword evidence="7" id="KW-1185">Reference proteome</keyword>
<name>A0A2A2F8M7_9GAMM</name>
<sequence length="1002" mass="109444">MANLDPDDVGSLSRFFHEALEAGLDHYRGLEEAPVWQPAPEKAVHAFTGPAPRQGQPVDQLLDHFRNHLIPYTNGNLHPGFFGWVHGGGNLYGALGELCAALLNNNLGGRNHIAHAVEGQVVQWSRELFGFPQQSSGLLVSGTSMASVIALAVARQWALGEEVKRQGVQGKGPVLVGYCSTQTHGALVKAFQLLGLGSESLRRVPVQDDHSLDTGALRESIRNDRRAGLKPFAVIGTVCTVNTGAIDDLAGIADICEEEQLWFHVDAAFGAALALLEEYADDLAGLDRADSVGFDFHKWFQVPYAVGGVLVRDAQAHRSTFSEPVEYLETQPIGLEAGAPWPCDLGPELSRGFLALKVWFTFQGVGLESMAASVRKHCCLARELAIRVSAAEDLECLAPVSSNIVCLRYRPSSDHATGVCSEHYLDALNRAIVTQLQLQGVSAPSTTTLNGCLAIRVAIVNHRTEWKHLEQLLHHTRRIGECLDQHYPTLLNPTHWHFMQGGDGRLIVDPVTGLNRYGCSPAPRDHAFTFASSTASSVSRQAYEAADHYRQQLLHDLLAGGPTEVVPDYFRKLEHQLMDLLGLNDLEASAFLVPSGTDAQLLSVGVTASDPSASWVSVVCGADETGSGTPESVTGRHFDGETCLGVPVTRGERLAGMAPIGYRPIDIHDEAGRVRSPREMDAAIEDCVASLVSEGHSVILHAMEQSKLGRWCPSREVMDRLRQRFDGRLQIIVDACQLRTDPEDLRTHLEKGDILLLTGSKFFTGPPFSGAAIFPTQVGRRLAHDRRALPEGLSDYITSDALGAWQSMVAGARPALQAGVMLRWRAALAEIERYYAVPEHIRVDGLNRFSEQVVSLLREHPLVEPLFAPDEDWWARNDFAGQELSNRRSIFPFLVKSSQGGGYLDAGQTRRLYELLNQELDRDSLEPLGEAMRRAAGQCCHIGQPVPLKGISSAALRISMGARIISDSYAAGGSFEDHLEGEVRQIRMILDKIELCVSQSLL</sequence>
<reference evidence="6 7" key="1">
    <citation type="submission" date="2017-08" db="EMBL/GenBank/DDBJ databases">
        <title>Halovibrio sewagensis sp. nov., isolated from wastewater of high salinity.</title>
        <authorList>
            <person name="Dong X."/>
            <person name="Zhang G."/>
        </authorList>
    </citation>
    <scope>NUCLEOTIDE SEQUENCE [LARGE SCALE GENOMIC DNA]</scope>
    <source>
        <strain evidence="6 7">YL5-2</strain>
    </source>
</reference>
<dbReference type="SUPFAM" id="SSF53383">
    <property type="entry name" value="PLP-dependent transferases"/>
    <property type="match status" value="2"/>
</dbReference>
<dbReference type="GO" id="GO:0030170">
    <property type="term" value="F:pyridoxal phosphate binding"/>
    <property type="evidence" value="ECO:0007669"/>
    <property type="project" value="InterPro"/>
</dbReference>
<organism evidence="6 7">
    <name type="scientific">Halovibrio salipaludis</name>
    <dbReference type="NCBI Taxonomy" id="2032626"/>
    <lineage>
        <taxon>Bacteria</taxon>
        <taxon>Pseudomonadati</taxon>
        <taxon>Pseudomonadota</taxon>
        <taxon>Gammaproteobacteria</taxon>
        <taxon>Oceanospirillales</taxon>
        <taxon>Halomonadaceae</taxon>
        <taxon>Halovibrio</taxon>
    </lineage>
</organism>
<evidence type="ECO:0000256" key="5">
    <source>
        <dbReference type="PIRSR" id="PIRSR602129-50"/>
    </source>
</evidence>
<dbReference type="AlphaFoldDB" id="A0A2A2F8M7"/>
<evidence type="ECO:0000256" key="1">
    <source>
        <dbReference type="ARBA" id="ARBA00001933"/>
    </source>
</evidence>
<gene>
    <name evidence="6" type="ORF">CK501_05345</name>
</gene>
<keyword evidence="4" id="KW-0456">Lyase</keyword>
<dbReference type="GO" id="GO:0019752">
    <property type="term" value="P:carboxylic acid metabolic process"/>
    <property type="evidence" value="ECO:0007669"/>
    <property type="project" value="InterPro"/>
</dbReference>
<keyword evidence="2" id="KW-0210">Decarboxylase</keyword>
<dbReference type="PANTHER" id="PTHR11999">
    <property type="entry name" value="GROUP II PYRIDOXAL-5-PHOSPHATE DECARBOXYLASE"/>
    <property type="match status" value="1"/>
</dbReference>
<dbReference type="Gene3D" id="3.90.1150.170">
    <property type="match status" value="2"/>
</dbReference>
<accession>A0A2A2F8M7</accession>
<evidence type="ECO:0000256" key="2">
    <source>
        <dbReference type="ARBA" id="ARBA00022793"/>
    </source>
</evidence>
<evidence type="ECO:0000256" key="4">
    <source>
        <dbReference type="ARBA" id="ARBA00023239"/>
    </source>
</evidence>
<dbReference type="InterPro" id="IPR002129">
    <property type="entry name" value="PyrdxlP-dep_de-COase"/>
</dbReference>
<dbReference type="InterPro" id="IPR015424">
    <property type="entry name" value="PyrdxlP-dep_Trfase"/>
</dbReference>
<evidence type="ECO:0000313" key="7">
    <source>
        <dbReference type="Proteomes" id="UP000218896"/>
    </source>
</evidence>
<dbReference type="Pfam" id="PF00282">
    <property type="entry name" value="Pyridoxal_deC"/>
    <property type="match status" value="1"/>
</dbReference>
<dbReference type="EMBL" id="NSKD01000002">
    <property type="protein sequence ID" value="PAU80989.1"/>
    <property type="molecule type" value="Genomic_DNA"/>
</dbReference>
<dbReference type="Proteomes" id="UP000218896">
    <property type="component" value="Unassembled WGS sequence"/>
</dbReference>
<dbReference type="GO" id="GO:0006520">
    <property type="term" value="P:amino acid metabolic process"/>
    <property type="evidence" value="ECO:0007669"/>
    <property type="project" value="InterPro"/>
</dbReference>
<proteinExistence type="predicted"/>
<dbReference type="PRINTS" id="PR00800">
    <property type="entry name" value="YHDCRBOXLASE"/>
</dbReference>
<dbReference type="OrthoDB" id="9803665at2"/>
<dbReference type="GO" id="GO:0016831">
    <property type="term" value="F:carboxy-lyase activity"/>
    <property type="evidence" value="ECO:0007669"/>
    <property type="project" value="UniProtKB-KW"/>
</dbReference>
<comment type="caution">
    <text evidence="6">The sequence shown here is derived from an EMBL/GenBank/DDBJ whole genome shotgun (WGS) entry which is preliminary data.</text>
</comment>